<keyword evidence="2" id="KW-1185">Reference proteome</keyword>
<dbReference type="Proteomes" id="UP000328092">
    <property type="component" value="Unassembled WGS sequence"/>
</dbReference>
<comment type="caution">
    <text evidence="1">The sequence shown here is derived from an EMBL/GenBank/DDBJ whole genome shotgun (WGS) entry which is preliminary data.</text>
</comment>
<organism evidence="1 2">
    <name type="scientific">Bradyrhizobium ivorense</name>
    <dbReference type="NCBI Taxonomy" id="2511166"/>
    <lineage>
        <taxon>Bacteria</taxon>
        <taxon>Pseudomonadati</taxon>
        <taxon>Pseudomonadota</taxon>
        <taxon>Alphaproteobacteria</taxon>
        <taxon>Hyphomicrobiales</taxon>
        <taxon>Nitrobacteraceae</taxon>
        <taxon>Bradyrhizobium</taxon>
    </lineage>
</organism>
<proteinExistence type="predicted"/>
<dbReference type="AlphaFoldDB" id="A0A508TVE5"/>
<gene>
    <name evidence="1" type="ORF">CI1B_72940</name>
</gene>
<evidence type="ECO:0000313" key="1">
    <source>
        <dbReference type="EMBL" id="VIO78218.1"/>
    </source>
</evidence>
<reference evidence="1" key="1">
    <citation type="submission" date="2019-02" db="EMBL/GenBank/DDBJ databases">
        <authorList>
            <person name="Pothier F.J."/>
        </authorList>
    </citation>
    <scope>NUCLEOTIDE SEQUENCE</scope>
    <source>
        <strain evidence="1">CI-1B</strain>
    </source>
</reference>
<evidence type="ECO:0000313" key="2">
    <source>
        <dbReference type="Proteomes" id="UP000328092"/>
    </source>
</evidence>
<sequence>MRPTTAYANLHALQSSSQYERRFEHPRDVLLEPSLAKKRAILASRASDDTAAIRSTPLRTLLPRRRIA</sequence>
<accession>A0A508TVE5</accession>
<protein>
    <submittedName>
        <fullName evidence="1">Uncharacterized protein</fullName>
    </submittedName>
</protein>
<name>A0A508TVE5_9BRAD</name>
<dbReference type="EMBL" id="CAADFC020000030">
    <property type="protein sequence ID" value="VIO78218.1"/>
    <property type="molecule type" value="Genomic_DNA"/>
</dbReference>